<dbReference type="EMBL" id="CP141059">
    <property type="protein sequence ID" value="WQQ26188.1"/>
    <property type="molecule type" value="Genomic_DNA"/>
</dbReference>
<accession>A0ABZ0ZPJ6</accession>
<evidence type="ECO:0000313" key="3">
    <source>
        <dbReference type="Proteomes" id="UP001327225"/>
    </source>
</evidence>
<protein>
    <submittedName>
        <fullName evidence="2">Type IV toxin-antitoxin system AbiEi family antitoxin domain-containing protein</fullName>
    </submittedName>
</protein>
<evidence type="ECO:0000256" key="1">
    <source>
        <dbReference type="SAM" id="MobiDB-lite"/>
    </source>
</evidence>
<feature type="region of interest" description="Disordered" evidence="1">
    <location>
        <begin position="331"/>
        <end position="365"/>
    </location>
</feature>
<reference evidence="3" key="1">
    <citation type="submission" date="2023-12" db="EMBL/GenBank/DDBJ databases">
        <title>Novel species in genus Nocardioides.</title>
        <authorList>
            <person name="Zhou H."/>
        </authorList>
    </citation>
    <scope>NUCLEOTIDE SEQUENCE [LARGE SCALE GENOMIC DNA]</scope>
    <source>
        <strain evidence="3">HM61</strain>
    </source>
</reference>
<evidence type="ECO:0000313" key="2">
    <source>
        <dbReference type="EMBL" id="WQQ26188.1"/>
    </source>
</evidence>
<gene>
    <name evidence="2" type="ORF">SHK19_19780</name>
</gene>
<keyword evidence="3" id="KW-1185">Reference proteome</keyword>
<feature type="region of interest" description="Disordered" evidence="1">
    <location>
        <begin position="210"/>
        <end position="231"/>
    </location>
</feature>
<proteinExistence type="predicted"/>
<organism evidence="2 3">
    <name type="scientific">Nocardioides bizhenqiangii</name>
    <dbReference type="NCBI Taxonomy" id="3095076"/>
    <lineage>
        <taxon>Bacteria</taxon>
        <taxon>Bacillati</taxon>
        <taxon>Actinomycetota</taxon>
        <taxon>Actinomycetes</taxon>
        <taxon>Propionibacteriales</taxon>
        <taxon>Nocardioidaceae</taxon>
        <taxon>Nocardioides</taxon>
    </lineage>
</organism>
<dbReference type="Proteomes" id="UP001327225">
    <property type="component" value="Chromosome"/>
</dbReference>
<dbReference type="RefSeq" id="WP_322937238.1">
    <property type="nucleotide sequence ID" value="NZ_CP141059.1"/>
</dbReference>
<name>A0ABZ0ZPJ6_9ACTN</name>
<sequence>MDEIEALLALQDGVIARRQVLAAGLTPTHVARKVRRREWVPVHAGVYVDHTGSLTWSQRAWAAVLACWPAALDGRSALRANEGPGRRGADDSRPIEIVVAHGRHPVEPDGVRVRSSRRFEDAIQQNLSPPRLRYDAAVIDLADRARDELDAIAVLADACGARRTTAARLRAQLGVLSRVRRRQWLDAVLRDVADGTCSVLEHGYLTRVERPHGLPRGQRQAEPTSPTGRRMFRDVRYGEDRPPWVQIVELDGRLNHDSTRARDIDLERDLDAALEREHTVRLGYGQVFGRACSTASKVGRLLQIRGWAGAPAPCPRCLESDRRGSIKRVDRIGADDVQGNWPLRSQPGIGAPSGPLPSDRVGDLT</sequence>